<feature type="domain" description="SRR1-like" evidence="2">
    <location>
        <begin position="74"/>
        <end position="236"/>
    </location>
</feature>
<dbReference type="PANTHER" id="PTHR28626">
    <property type="entry name" value="SRR1-LIKE PROTEIN"/>
    <property type="match status" value="1"/>
</dbReference>
<dbReference type="GO" id="GO:0005737">
    <property type="term" value="C:cytoplasm"/>
    <property type="evidence" value="ECO:0007669"/>
    <property type="project" value="TreeGrafter"/>
</dbReference>
<dbReference type="FunCoup" id="A0A6J1WH74">
    <property type="interactions" value="625"/>
</dbReference>
<dbReference type="AlphaFoldDB" id="A0A6J1WH74"/>
<dbReference type="Pfam" id="PF07985">
    <property type="entry name" value="SRR1"/>
    <property type="match status" value="1"/>
</dbReference>
<dbReference type="GeneID" id="113513749"/>
<organism evidence="3 4">
    <name type="scientific">Galleria mellonella</name>
    <name type="common">Greater wax moth</name>
    <dbReference type="NCBI Taxonomy" id="7137"/>
    <lineage>
        <taxon>Eukaryota</taxon>
        <taxon>Metazoa</taxon>
        <taxon>Ecdysozoa</taxon>
        <taxon>Arthropoda</taxon>
        <taxon>Hexapoda</taxon>
        <taxon>Insecta</taxon>
        <taxon>Pterygota</taxon>
        <taxon>Neoptera</taxon>
        <taxon>Endopterygota</taxon>
        <taxon>Lepidoptera</taxon>
        <taxon>Glossata</taxon>
        <taxon>Ditrysia</taxon>
        <taxon>Pyraloidea</taxon>
        <taxon>Pyralidae</taxon>
        <taxon>Galleriinae</taxon>
        <taxon>Galleria</taxon>
    </lineage>
</organism>
<accession>A0A6J1WH74</accession>
<protein>
    <submittedName>
        <fullName evidence="4">SRR1-like protein isoform X1</fullName>
    </submittedName>
</protein>
<dbReference type="RefSeq" id="XP_026753530.2">
    <property type="nucleotide sequence ID" value="XM_026897729.3"/>
</dbReference>
<gene>
    <name evidence="4" type="primary">LOC113513749</name>
</gene>
<dbReference type="InterPro" id="IPR040044">
    <property type="entry name" value="SRR1L"/>
</dbReference>
<dbReference type="InParanoid" id="A0A6J1WH74"/>
<dbReference type="Proteomes" id="UP001652740">
    <property type="component" value="Unplaced"/>
</dbReference>
<evidence type="ECO:0000313" key="3">
    <source>
        <dbReference type="Proteomes" id="UP001652740"/>
    </source>
</evidence>
<keyword evidence="3" id="KW-1185">Reference proteome</keyword>
<sequence>MLNTPFDSDGFQIVKTKRFSKNKQTKIPIKQNNFEKQEVSIDIEKSARRIQSAVEELRNSKYTEEALKAVSSILSSRKVIEIVCFGLGHIAECHISRYQLAFLLCLKDFCEPSKVYVHDPIFYKGECDILKRFNIEIIEQNIEGNYVISDQGITLLYFPHCPKQLTNNFLWSNWGVNIKNCVLIGNSFNSLIESQPNRLLSETVAYIHKLFPFTSEIVLENNFKYTDIFNDTSLHWFPKEKIDTIDHNFWKKNNKPSYENTEEFITSLMIEKLKL</sequence>
<name>A0A6J1WH74_GALME</name>
<dbReference type="GO" id="GO:0005634">
    <property type="term" value="C:nucleus"/>
    <property type="evidence" value="ECO:0007669"/>
    <property type="project" value="TreeGrafter"/>
</dbReference>
<dbReference type="InterPro" id="IPR012942">
    <property type="entry name" value="SRR1-like"/>
</dbReference>
<dbReference type="PANTHER" id="PTHR28626:SF3">
    <property type="entry name" value="SRR1-LIKE PROTEIN"/>
    <property type="match status" value="1"/>
</dbReference>
<reference evidence="4" key="1">
    <citation type="submission" date="2025-08" db="UniProtKB">
        <authorList>
            <consortium name="RefSeq"/>
        </authorList>
    </citation>
    <scope>IDENTIFICATION</scope>
    <source>
        <tissue evidence="4">Whole larvae</tissue>
    </source>
</reference>
<evidence type="ECO:0000256" key="1">
    <source>
        <dbReference type="ARBA" id="ARBA00009856"/>
    </source>
</evidence>
<evidence type="ECO:0000259" key="2">
    <source>
        <dbReference type="Pfam" id="PF07985"/>
    </source>
</evidence>
<dbReference type="KEGG" id="gmw:113513749"/>
<evidence type="ECO:0000313" key="4">
    <source>
        <dbReference type="RefSeq" id="XP_026753530.2"/>
    </source>
</evidence>
<proteinExistence type="inferred from homology"/>
<comment type="similarity">
    <text evidence="1">Belongs to the SRR1 family.</text>
</comment>